<dbReference type="InterPro" id="IPR008979">
    <property type="entry name" value="Galactose-bd-like_sf"/>
</dbReference>
<evidence type="ECO:0000256" key="2">
    <source>
        <dbReference type="ARBA" id="ARBA00007401"/>
    </source>
</evidence>
<dbReference type="InterPro" id="IPR013783">
    <property type="entry name" value="Ig-like_fold"/>
</dbReference>
<dbReference type="GO" id="GO:0004567">
    <property type="term" value="F:beta-mannosidase activity"/>
    <property type="evidence" value="ECO:0007669"/>
    <property type="project" value="UniProtKB-EC"/>
</dbReference>
<dbReference type="InterPro" id="IPR054593">
    <property type="entry name" value="Beta-mannosidase-like_N2"/>
</dbReference>
<protein>
    <recommendedName>
        <fullName evidence="3">beta-mannosidase</fullName>
        <ecNumber evidence="3">3.2.1.25</ecNumber>
    </recommendedName>
</protein>
<dbReference type="PANTHER" id="PTHR43730:SF1">
    <property type="entry name" value="BETA-MANNOSIDASE"/>
    <property type="match status" value="1"/>
</dbReference>
<gene>
    <name evidence="10" type="ORF">B5M42_15280</name>
</gene>
<dbReference type="InterPro" id="IPR036156">
    <property type="entry name" value="Beta-gal/glucu_dom_sf"/>
</dbReference>
<dbReference type="PANTHER" id="PTHR43730">
    <property type="entry name" value="BETA-MANNOSIDASE"/>
    <property type="match status" value="1"/>
</dbReference>
<evidence type="ECO:0000313" key="10">
    <source>
        <dbReference type="EMBL" id="TFE86205.1"/>
    </source>
</evidence>
<dbReference type="EMBL" id="MYFO01000020">
    <property type="protein sequence ID" value="TFE86205.1"/>
    <property type="molecule type" value="Genomic_DNA"/>
</dbReference>
<dbReference type="InterPro" id="IPR050887">
    <property type="entry name" value="Beta-mannosidase_GH2"/>
</dbReference>
<evidence type="ECO:0000256" key="4">
    <source>
        <dbReference type="ARBA" id="ARBA00022729"/>
    </source>
</evidence>
<dbReference type="Pfam" id="PF02836">
    <property type="entry name" value="Glyco_hydro_2_C"/>
    <property type="match status" value="1"/>
</dbReference>
<dbReference type="OrthoDB" id="9801077at2"/>
<keyword evidence="6" id="KW-0326">Glycosidase</keyword>
<accession>A0A4Y8PY35</accession>
<evidence type="ECO:0000259" key="7">
    <source>
        <dbReference type="Pfam" id="PF00703"/>
    </source>
</evidence>
<dbReference type="SUPFAM" id="SSF49303">
    <property type="entry name" value="beta-Galactosidase/glucuronidase domain"/>
    <property type="match status" value="2"/>
</dbReference>
<keyword evidence="11" id="KW-1185">Reference proteome</keyword>
<dbReference type="Gene3D" id="3.20.20.80">
    <property type="entry name" value="Glycosidases"/>
    <property type="match status" value="1"/>
</dbReference>
<organism evidence="10 11">
    <name type="scientific">Paenibacillus athensensis</name>
    <dbReference type="NCBI Taxonomy" id="1967502"/>
    <lineage>
        <taxon>Bacteria</taxon>
        <taxon>Bacillati</taxon>
        <taxon>Bacillota</taxon>
        <taxon>Bacilli</taxon>
        <taxon>Bacillales</taxon>
        <taxon>Paenibacillaceae</taxon>
        <taxon>Paenibacillus</taxon>
    </lineage>
</organism>
<reference evidence="10 11" key="1">
    <citation type="submission" date="2017-03" db="EMBL/GenBank/DDBJ databases">
        <title>Isolation of Levoglucosan Utilizing Bacteria.</title>
        <authorList>
            <person name="Arya A.S."/>
        </authorList>
    </citation>
    <scope>NUCLEOTIDE SEQUENCE [LARGE SCALE GENOMIC DNA]</scope>
    <source>
        <strain evidence="10 11">MEC069</strain>
    </source>
</reference>
<sequence>MELSFREYQWFVKGFWPWVPVKGSSMEIGNELMGVTEWLPATVPGGVHQDLHQAGLIDHPYHDMNSLKCEWVENRWWVYKTLFERPAVSGSKVELVFKGLDYEAMIYLNHELLGEHKGMYHPAVFDITEWIERHDSFELLVVLKQAPDEMAQIGKTSETFTQKSRFNYKWDFSTRLVNVGIWDDVVLRVHQAYSLENVHVRTDVEQGTGLVYLSAGVVRQSASADEAAGLQLAARVLDPDGQVVATAMEPLHTLEQPVEFRFQLAAPRLWYPNGYGDQPLYSIEVQLLQGSCELDRYTCQTGIRKLAYAVNPDSPEGALPYTFVINGVNIYIRGVNMTPLDHLYGNVAESRYEWIVHLAQKAHVNMIRVWGGGIIEKSYFYELCDRHGILIWQEFVQSSSGVDNIPSKRPEYLELLARTAVEALRTRRNHVSLSVWSGGNELMSAPNTPSTYEDENLAMLKELTAKWDPLRMFLPTSASGPVQYITAEKGVSHDVHGHWKYQGNPQHYEIYGEADHLFHSEFGVDGVSSLKSLRKFLSPGHLRPTSMTDSLVWRHHGEWWDTYDRDLQLFGRLEELAAFVDCSQWIQAEGLRFILEANRRRQFHNSGSIVWQLNEPWPNASCTNLIDYYKETKMAYYWVKKAFAPDHVSLDYRKLNYAAGDLFHAPVYVHRNGGPTQAEVQAQVLDSHGAVLYTQTLRAAALENGSSLAGNLSFEVPETADGLVFVRLKLQADAARKVENVYIFSTVPAEQPLYGGALDLGPAKLDIQELSGWRPDGAGGLHGGDEVLVKRFRVHNAGAAAALFVHAEEQTDRYVMVADEAYEILFPGESQEIEITCTVRSGELFGERQAREAKLCGSVAEPVIAFHCFQSRTAQAKAGRLTSAKLAAESRAASSIAQ</sequence>
<dbReference type="InterPro" id="IPR006102">
    <property type="entry name" value="Ig-like_GH2"/>
</dbReference>
<evidence type="ECO:0000256" key="1">
    <source>
        <dbReference type="ARBA" id="ARBA00000829"/>
    </source>
</evidence>
<keyword evidence="4" id="KW-0732">Signal</keyword>
<dbReference type="Gene3D" id="2.60.40.10">
    <property type="entry name" value="Immunoglobulins"/>
    <property type="match status" value="2"/>
</dbReference>
<evidence type="ECO:0000313" key="11">
    <source>
        <dbReference type="Proteomes" id="UP000298246"/>
    </source>
</evidence>
<evidence type="ECO:0000259" key="9">
    <source>
        <dbReference type="Pfam" id="PF22666"/>
    </source>
</evidence>
<dbReference type="InterPro" id="IPR006103">
    <property type="entry name" value="Glyco_hydro_2_cat"/>
</dbReference>
<keyword evidence="5" id="KW-0378">Hydrolase</keyword>
<dbReference type="SUPFAM" id="SSF51445">
    <property type="entry name" value="(Trans)glycosidases"/>
    <property type="match status" value="1"/>
</dbReference>
<dbReference type="Gene3D" id="2.60.120.260">
    <property type="entry name" value="Galactose-binding domain-like"/>
    <property type="match status" value="1"/>
</dbReference>
<dbReference type="EC" id="3.2.1.25" evidence="3"/>
<dbReference type="GO" id="GO:0006516">
    <property type="term" value="P:glycoprotein catabolic process"/>
    <property type="evidence" value="ECO:0007669"/>
    <property type="project" value="TreeGrafter"/>
</dbReference>
<dbReference type="AlphaFoldDB" id="A0A4Y8PY35"/>
<evidence type="ECO:0000256" key="6">
    <source>
        <dbReference type="ARBA" id="ARBA00023295"/>
    </source>
</evidence>
<name>A0A4Y8PY35_9BACL</name>
<proteinExistence type="inferred from homology"/>
<comment type="similarity">
    <text evidence="2">Belongs to the glycosyl hydrolase 2 family.</text>
</comment>
<comment type="catalytic activity">
    <reaction evidence="1">
        <text>Hydrolysis of terminal, non-reducing beta-D-mannose residues in beta-D-mannosides.</text>
        <dbReference type="EC" id="3.2.1.25"/>
    </reaction>
</comment>
<dbReference type="RefSeq" id="WP_134754332.1">
    <property type="nucleotide sequence ID" value="NZ_MYFO02000005.1"/>
</dbReference>
<dbReference type="InterPro" id="IPR017853">
    <property type="entry name" value="GH"/>
</dbReference>
<dbReference type="Proteomes" id="UP000298246">
    <property type="component" value="Unassembled WGS sequence"/>
</dbReference>
<evidence type="ECO:0000256" key="3">
    <source>
        <dbReference type="ARBA" id="ARBA00012754"/>
    </source>
</evidence>
<dbReference type="SUPFAM" id="SSF49785">
    <property type="entry name" value="Galactose-binding domain-like"/>
    <property type="match status" value="1"/>
</dbReference>
<evidence type="ECO:0000259" key="8">
    <source>
        <dbReference type="Pfam" id="PF02836"/>
    </source>
</evidence>
<dbReference type="Pfam" id="PF00703">
    <property type="entry name" value="Glyco_hydro_2"/>
    <property type="match status" value="1"/>
</dbReference>
<feature type="domain" description="Glycoside hydrolase family 2 immunoglobulin-like beta-sandwich" evidence="7">
    <location>
        <begin position="195"/>
        <end position="304"/>
    </location>
</feature>
<comment type="caution">
    <text evidence="10">The sequence shown here is derived from an EMBL/GenBank/DDBJ whole genome shotgun (WGS) entry which is preliminary data.</text>
</comment>
<feature type="domain" description="Glycoside hydrolase family 2 catalytic" evidence="8">
    <location>
        <begin position="322"/>
        <end position="473"/>
    </location>
</feature>
<evidence type="ECO:0000256" key="5">
    <source>
        <dbReference type="ARBA" id="ARBA00022801"/>
    </source>
</evidence>
<dbReference type="GO" id="GO:0005975">
    <property type="term" value="P:carbohydrate metabolic process"/>
    <property type="evidence" value="ECO:0007669"/>
    <property type="project" value="InterPro"/>
</dbReference>
<feature type="domain" description="Beta-mannosidase-like galactose-binding" evidence="9">
    <location>
        <begin position="36"/>
        <end position="182"/>
    </location>
</feature>
<dbReference type="Pfam" id="PF22666">
    <property type="entry name" value="Glyco_hydro_2_N2"/>
    <property type="match status" value="1"/>
</dbReference>